<dbReference type="PANTHER" id="PTHR32114">
    <property type="entry name" value="ABC TRANSPORTER ABCH.3"/>
    <property type="match status" value="1"/>
</dbReference>
<evidence type="ECO:0000256" key="4">
    <source>
        <dbReference type="SAM" id="Coils"/>
    </source>
</evidence>
<evidence type="ECO:0000256" key="1">
    <source>
        <dbReference type="ARBA" id="ARBA00006930"/>
    </source>
</evidence>
<comment type="similarity">
    <text evidence="1">Belongs to the SMC family. SbcC subfamily.</text>
</comment>
<dbReference type="GO" id="GO:0016887">
    <property type="term" value="F:ATP hydrolysis activity"/>
    <property type="evidence" value="ECO:0007669"/>
    <property type="project" value="InterPro"/>
</dbReference>
<feature type="coiled-coil region" evidence="4">
    <location>
        <begin position="218"/>
        <end position="245"/>
    </location>
</feature>
<dbReference type="InterPro" id="IPR038729">
    <property type="entry name" value="Rad50/SbcC_AAA"/>
</dbReference>
<proteinExistence type="inferred from homology"/>
<organism evidence="7">
    <name type="scientific">Clostridium tertium</name>
    <dbReference type="NCBI Taxonomy" id="1559"/>
    <lineage>
        <taxon>Bacteria</taxon>
        <taxon>Bacillati</taxon>
        <taxon>Bacillota</taxon>
        <taxon>Clostridia</taxon>
        <taxon>Eubacteriales</taxon>
        <taxon>Clostridiaceae</taxon>
        <taxon>Clostridium</taxon>
    </lineage>
</organism>
<dbReference type="SUPFAM" id="SSF52540">
    <property type="entry name" value="P-loop containing nucleoside triphosphate hydrolases"/>
    <property type="match status" value="2"/>
</dbReference>
<keyword evidence="4" id="KW-0175">Coiled coil</keyword>
<dbReference type="Pfam" id="PF13476">
    <property type="entry name" value="AAA_23"/>
    <property type="match status" value="1"/>
</dbReference>
<accession>A0A6N2Y6Y7</accession>
<dbReference type="EMBL" id="CACRTO010000005">
    <property type="protein sequence ID" value="VYT61907.1"/>
    <property type="molecule type" value="Genomic_DNA"/>
</dbReference>
<evidence type="ECO:0000256" key="3">
    <source>
        <dbReference type="ARBA" id="ARBA00013368"/>
    </source>
</evidence>
<dbReference type="AlphaFoldDB" id="A0A6N2Y6Y7"/>
<dbReference type="PANTHER" id="PTHR32114:SF2">
    <property type="entry name" value="ABC TRANSPORTER ABCH.3"/>
    <property type="match status" value="1"/>
</dbReference>
<feature type="region of interest" description="Disordered" evidence="5">
    <location>
        <begin position="420"/>
        <end position="442"/>
    </location>
</feature>
<evidence type="ECO:0000256" key="5">
    <source>
        <dbReference type="SAM" id="MobiDB-lite"/>
    </source>
</evidence>
<reference evidence="7" key="1">
    <citation type="submission" date="2019-11" db="EMBL/GenBank/DDBJ databases">
        <authorList>
            <person name="Feng L."/>
        </authorList>
    </citation>
    <scope>NUCLEOTIDE SEQUENCE</scope>
    <source>
        <strain evidence="7">CTertiumLFYP3</strain>
    </source>
</reference>
<gene>
    <name evidence="7" type="ORF">CTLFYP3_00257</name>
</gene>
<evidence type="ECO:0000313" key="7">
    <source>
        <dbReference type="EMBL" id="VYT61907.1"/>
    </source>
</evidence>
<dbReference type="InterPro" id="IPR027417">
    <property type="entry name" value="P-loop_NTPase"/>
</dbReference>
<protein>
    <recommendedName>
        <fullName evidence="3">Nuclease SbcCD subunit C</fullName>
    </recommendedName>
</protein>
<evidence type="ECO:0000256" key="2">
    <source>
        <dbReference type="ARBA" id="ARBA00011322"/>
    </source>
</evidence>
<name>A0A6N2Y6Y7_9CLOT</name>
<sequence length="675" mass="78128">MQLNSIIVNNFRQYYGEQKIEFAQGDKNVTIIFGENGKGKTGLFRALIFGLFGEKYINQDNKNDEIHLVNFNALEENNGYPVEAYVIVNFTHKQKEYIIKRKVVGYKVDNKITEKINGIELNIKDENGNYDNKNDLNDDEKNKLVGMVFDSKIKDFFLFDAERIETLAKTNKESKLEVENGIKNLLNIDKLQKAINITGDLVKEERRNISSRVNNSEVTKCEENIKSIEEEIKNIEEIIDAKKSEELACQEEIESIDKKLRENESIRLIQDKIKEKKINKATKEDLLTSEKQAIKEKSFYKCHMLLMDPIYEMAKYYLGQVVIKQKDLIPLEIIEKSLNDEICSCCKVDLSKNVEAYNEIVKLKKNFKRSELTPLISEITNTINEFLQDKEKELDSIKLRLSKIREIKDEIEEIQEEINELNEESKGKSKGTANLEELEKTKKRCEENKENLKRDIGNLEGRKDSSIDALNKEKRKYDKLISENEAVKFDSKKLEYMKKLNEDLQNILDGYSETMRKNLMEETTEIFKKLIDKKDKALISKININHKYEIQVINRLETIITQDISQGQRQIVALAFITALAKVAGGEDSSIDFPLFMDTPFGRVSGNNRDNLIENIPLLANQWILLLTDTELTISEELKIKEVGKLGKWYKLNQISDGFSKIEEVSLDSKMAIRG</sequence>
<feature type="domain" description="Rad50/SbcC-type AAA" evidence="6">
    <location>
        <begin position="6"/>
        <end position="233"/>
    </location>
</feature>
<dbReference type="Gene3D" id="3.40.50.300">
    <property type="entry name" value="P-loop containing nucleotide triphosphate hydrolases"/>
    <property type="match status" value="2"/>
</dbReference>
<evidence type="ECO:0000259" key="6">
    <source>
        <dbReference type="Pfam" id="PF13476"/>
    </source>
</evidence>
<dbReference type="GO" id="GO:0006302">
    <property type="term" value="P:double-strand break repair"/>
    <property type="evidence" value="ECO:0007669"/>
    <property type="project" value="InterPro"/>
</dbReference>
<comment type="subunit">
    <text evidence="2">Heterodimer of SbcC and SbcD.</text>
</comment>
<dbReference type="RefSeq" id="WP_156624236.1">
    <property type="nucleotide sequence ID" value="NZ_CACRTO010000005.1"/>
</dbReference>